<dbReference type="PANTHER" id="PTHR43484">
    <property type="match status" value="1"/>
</dbReference>
<dbReference type="GO" id="GO:0071973">
    <property type="term" value="P:bacterial-type flagellum-dependent cell motility"/>
    <property type="evidence" value="ECO:0007669"/>
    <property type="project" value="InterPro"/>
</dbReference>
<evidence type="ECO:0000259" key="9">
    <source>
        <dbReference type="Pfam" id="PF01052"/>
    </source>
</evidence>
<proteinExistence type="inferred from homology"/>
<dbReference type="PRINTS" id="PR00956">
    <property type="entry name" value="FLGMOTORFLIN"/>
</dbReference>
<evidence type="ECO:0000313" key="10">
    <source>
        <dbReference type="EMBL" id="PHP65732.1"/>
    </source>
</evidence>
<dbReference type="InterPro" id="IPR036429">
    <property type="entry name" value="SpoA-like_sf"/>
</dbReference>
<keyword evidence="7" id="KW-0472">Membrane</keyword>
<dbReference type="GO" id="GO:0006935">
    <property type="term" value="P:chemotaxis"/>
    <property type="evidence" value="ECO:0007669"/>
    <property type="project" value="UniProtKB-KW"/>
</dbReference>
<dbReference type="Pfam" id="PF01052">
    <property type="entry name" value="FliMN_C"/>
    <property type="match status" value="1"/>
</dbReference>
<feature type="compositionally biased region" description="Basic and acidic residues" evidence="8">
    <location>
        <begin position="1"/>
        <end position="24"/>
    </location>
</feature>
<keyword evidence="11" id="KW-1185">Reference proteome</keyword>
<evidence type="ECO:0000256" key="6">
    <source>
        <dbReference type="ARBA" id="ARBA00022779"/>
    </source>
</evidence>
<evidence type="ECO:0000313" key="11">
    <source>
        <dbReference type="Proteomes" id="UP000221168"/>
    </source>
</evidence>
<dbReference type="Proteomes" id="UP000221168">
    <property type="component" value="Unassembled WGS sequence"/>
</dbReference>
<dbReference type="AlphaFoldDB" id="A0A2G1QJR1"/>
<dbReference type="RefSeq" id="WP_099307758.1">
    <property type="nucleotide sequence ID" value="NZ_PDVP01000013.1"/>
</dbReference>
<keyword evidence="10" id="KW-0282">Flagellum</keyword>
<dbReference type="InterPro" id="IPR051469">
    <property type="entry name" value="FliN/MopA/SpaO"/>
</dbReference>
<evidence type="ECO:0000256" key="3">
    <source>
        <dbReference type="ARBA" id="ARBA00021897"/>
    </source>
</evidence>
<dbReference type="GO" id="GO:0003774">
    <property type="term" value="F:cytoskeletal motor activity"/>
    <property type="evidence" value="ECO:0007669"/>
    <property type="project" value="InterPro"/>
</dbReference>
<evidence type="ECO:0000256" key="1">
    <source>
        <dbReference type="ARBA" id="ARBA00004413"/>
    </source>
</evidence>
<feature type="region of interest" description="Disordered" evidence="8">
    <location>
        <begin position="1"/>
        <end position="44"/>
    </location>
</feature>
<name>A0A2G1QJR1_9HYPH</name>
<dbReference type="OrthoDB" id="9790303at2"/>
<organism evidence="10 11">
    <name type="scientific">Zhengella mangrovi</name>
    <dbReference type="NCBI Taxonomy" id="1982044"/>
    <lineage>
        <taxon>Bacteria</taxon>
        <taxon>Pseudomonadati</taxon>
        <taxon>Pseudomonadota</taxon>
        <taxon>Alphaproteobacteria</taxon>
        <taxon>Hyphomicrobiales</taxon>
        <taxon>Notoacmeibacteraceae</taxon>
        <taxon>Zhengella</taxon>
    </lineage>
</organism>
<evidence type="ECO:0000256" key="5">
    <source>
        <dbReference type="ARBA" id="ARBA00022500"/>
    </source>
</evidence>
<dbReference type="Gene3D" id="2.30.330.10">
    <property type="entry name" value="SpoA-like"/>
    <property type="match status" value="1"/>
</dbReference>
<keyword evidence="4" id="KW-1003">Cell membrane</keyword>
<dbReference type="GO" id="GO:0005886">
    <property type="term" value="C:plasma membrane"/>
    <property type="evidence" value="ECO:0007669"/>
    <property type="project" value="UniProtKB-SubCell"/>
</dbReference>
<reference evidence="10 11" key="1">
    <citation type="submission" date="2017-10" db="EMBL/GenBank/DDBJ databases">
        <title>Sedimentibacterium mangrovi gen. nov., sp. nov., a novel member of family Phyllobacteriacea isolated from mangrove sediment.</title>
        <authorList>
            <person name="Liao H."/>
            <person name="Tian Y."/>
        </authorList>
    </citation>
    <scope>NUCLEOTIDE SEQUENCE [LARGE SCALE GENOMIC DNA]</scope>
    <source>
        <strain evidence="10 11">X9-2-2</strain>
    </source>
</reference>
<keyword evidence="5" id="KW-0145">Chemotaxis</keyword>
<evidence type="ECO:0000256" key="4">
    <source>
        <dbReference type="ARBA" id="ARBA00022475"/>
    </source>
</evidence>
<gene>
    <name evidence="10" type="ORF">CSC94_17950</name>
</gene>
<keyword evidence="10" id="KW-0969">Cilium</keyword>
<comment type="caution">
    <text evidence="10">The sequence shown here is derived from an EMBL/GenBank/DDBJ whole genome shotgun (WGS) entry which is preliminary data.</text>
</comment>
<dbReference type="InterPro" id="IPR001172">
    <property type="entry name" value="FliN_T3SS_HrcQb"/>
</dbReference>
<dbReference type="EMBL" id="PDVP01000013">
    <property type="protein sequence ID" value="PHP65732.1"/>
    <property type="molecule type" value="Genomic_DNA"/>
</dbReference>
<dbReference type="PANTHER" id="PTHR43484:SF1">
    <property type="entry name" value="FLAGELLAR MOTOR SWITCH PROTEIN FLIN"/>
    <property type="match status" value="1"/>
</dbReference>
<evidence type="ECO:0000256" key="7">
    <source>
        <dbReference type="ARBA" id="ARBA00023136"/>
    </source>
</evidence>
<keyword evidence="10" id="KW-0966">Cell projection</keyword>
<feature type="domain" description="Flagellar motor switch protein FliN-like C-terminal" evidence="9">
    <location>
        <begin position="44"/>
        <end position="104"/>
    </location>
</feature>
<comment type="subcellular location">
    <subcellularLocation>
        <location evidence="1">Cell membrane</location>
        <topology evidence="1">Peripheral membrane protein</topology>
        <orientation evidence="1">Cytoplasmic side</orientation>
    </subcellularLocation>
</comment>
<accession>A0A2G1QJR1</accession>
<dbReference type="InterPro" id="IPR001543">
    <property type="entry name" value="FliN-like_C"/>
</dbReference>
<evidence type="ECO:0000256" key="2">
    <source>
        <dbReference type="ARBA" id="ARBA00009226"/>
    </source>
</evidence>
<dbReference type="GO" id="GO:0009425">
    <property type="term" value="C:bacterial-type flagellum basal body"/>
    <property type="evidence" value="ECO:0007669"/>
    <property type="project" value="InterPro"/>
</dbReference>
<sequence length="117" mass="12165">MTPLEKSEQDLDQAIRELKGEIAERPSGGMNERSDAASSSPGSLMNIPLKVQVAIGAVEMTVGELSNLGPGQTVALNKLVGDPVDIIVNGTRIGTGFLVAIPGNTPSFGIKIHSLND</sequence>
<evidence type="ECO:0000256" key="8">
    <source>
        <dbReference type="SAM" id="MobiDB-lite"/>
    </source>
</evidence>
<protein>
    <recommendedName>
        <fullName evidence="3">Flagellar motor switch protein FliN</fullName>
    </recommendedName>
</protein>
<keyword evidence="6" id="KW-0283">Flagellar rotation</keyword>
<dbReference type="SUPFAM" id="SSF101801">
    <property type="entry name" value="Surface presentation of antigens (SPOA)"/>
    <property type="match status" value="1"/>
</dbReference>
<comment type="similarity">
    <text evidence="2">Belongs to the FliN/MopA/SpaO family.</text>
</comment>